<organism evidence="1 2">
    <name type="scientific">Flavobacterium artemisiae</name>
    <dbReference type="NCBI Taxonomy" id="2126556"/>
    <lineage>
        <taxon>Bacteria</taxon>
        <taxon>Pseudomonadati</taxon>
        <taxon>Bacteroidota</taxon>
        <taxon>Flavobacteriia</taxon>
        <taxon>Flavobacteriales</taxon>
        <taxon>Flavobacteriaceae</taxon>
        <taxon>Flavobacterium</taxon>
    </lineage>
</organism>
<accession>A0ABW4HHD1</accession>
<protein>
    <submittedName>
        <fullName evidence="1">DUF2806 domain-containing protein</fullName>
    </submittedName>
</protein>
<evidence type="ECO:0000313" key="1">
    <source>
        <dbReference type="EMBL" id="MFD1604780.1"/>
    </source>
</evidence>
<dbReference type="RefSeq" id="WP_379815869.1">
    <property type="nucleotide sequence ID" value="NZ_JBHUDZ010000016.1"/>
</dbReference>
<sequence length="308" mass="35217">MGGITFFEGKPIEKLIEVISQGFGTLYRPRAIRKEADAEAYKLLVLEKAKAKAAAENRLIEFETMSEMEQKIVYREHRKQVNIEKIIEIAAEELNQDSEVNSDKVDSDWTTRFFNLAEDISNEQMQELWGKILSGEVKKPGSFSLRTLELLKNITKYEAEIFTKFVQLNVRHSRGHFIPYIEQNTFEGYFNIPYSEILLMYEIGLLSSGPNIGLHFPALEFPALMFYEFGDTGIQVTTAAHEKQNSVAILSLTQIGLELAALIPFERNEQNIKYLCKALSTPYTKIILGKIVKEKGQVGLKDVFEYRP</sequence>
<dbReference type="InterPro" id="IPR021254">
    <property type="entry name" value="DUF2806"/>
</dbReference>
<reference evidence="2" key="1">
    <citation type="journal article" date="2019" name="Int. J. Syst. Evol. Microbiol.">
        <title>The Global Catalogue of Microorganisms (GCM) 10K type strain sequencing project: providing services to taxonomists for standard genome sequencing and annotation.</title>
        <authorList>
            <consortium name="The Broad Institute Genomics Platform"/>
            <consortium name="The Broad Institute Genome Sequencing Center for Infectious Disease"/>
            <person name="Wu L."/>
            <person name="Ma J."/>
        </authorList>
    </citation>
    <scope>NUCLEOTIDE SEQUENCE [LARGE SCALE GENOMIC DNA]</scope>
    <source>
        <strain evidence="2">CCUG 70865</strain>
    </source>
</reference>
<dbReference type="EMBL" id="JBHUDZ010000016">
    <property type="protein sequence ID" value="MFD1604780.1"/>
    <property type="molecule type" value="Genomic_DNA"/>
</dbReference>
<keyword evidence="2" id="KW-1185">Reference proteome</keyword>
<proteinExistence type="predicted"/>
<evidence type="ECO:0000313" key="2">
    <source>
        <dbReference type="Proteomes" id="UP001597138"/>
    </source>
</evidence>
<dbReference type="Proteomes" id="UP001597138">
    <property type="component" value="Unassembled WGS sequence"/>
</dbReference>
<gene>
    <name evidence="1" type="ORF">ACFSC2_18730</name>
</gene>
<comment type="caution">
    <text evidence="1">The sequence shown here is derived from an EMBL/GenBank/DDBJ whole genome shotgun (WGS) entry which is preliminary data.</text>
</comment>
<dbReference type="Pfam" id="PF10987">
    <property type="entry name" value="DUF2806"/>
    <property type="match status" value="1"/>
</dbReference>
<name>A0ABW4HHD1_9FLAO</name>